<dbReference type="Proteomes" id="UP000255505">
    <property type="component" value="Chromosome I"/>
</dbReference>
<gene>
    <name evidence="3" type="ORF">CT19425_60292</name>
    <name evidence="2" type="ORF">CT19425_U660028</name>
</gene>
<feature type="chain" id="PRO_5036070154" evidence="1">
    <location>
        <begin position="27"/>
        <end position="128"/>
    </location>
</feature>
<evidence type="ECO:0000313" key="2">
    <source>
        <dbReference type="EMBL" id="SPK70695.1"/>
    </source>
</evidence>
<sequence length="128" mass="13256">MIRQFTNTILASAAIAAACTAGVANATALPDRAFAGDKYGSTLRADMRDVYGDGARAGRFDVFIDGTRVEASPASEHTLSGLDRSGVSADPARKFDVYTDGALAGMDRSGVSADPARKFDVYTDGAVA</sequence>
<accession>A0A375IBJ4</accession>
<protein>
    <submittedName>
        <fullName evidence="3">Uncharacterized protein</fullName>
    </submittedName>
</protein>
<evidence type="ECO:0000313" key="4">
    <source>
        <dbReference type="Proteomes" id="UP000255505"/>
    </source>
</evidence>
<organism evidence="3 4">
    <name type="scientific">Cupriavidus taiwanensis</name>
    <dbReference type="NCBI Taxonomy" id="164546"/>
    <lineage>
        <taxon>Bacteria</taxon>
        <taxon>Pseudomonadati</taxon>
        <taxon>Pseudomonadota</taxon>
        <taxon>Betaproteobacteria</taxon>
        <taxon>Burkholderiales</taxon>
        <taxon>Burkholderiaceae</taxon>
        <taxon>Cupriavidus</taxon>
    </lineage>
</organism>
<reference evidence="3 4" key="1">
    <citation type="submission" date="2018-01" db="EMBL/GenBank/DDBJ databases">
        <authorList>
            <person name="Gaut B.S."/>
            <person name="Morton B.R."/>
            <person name="Clegg M.T."/>
            <person name="Duvall M.R."/>
        </authorList>
    </citation>
    <scope>NUCLEOTIDE SEQUENCE [LARGE SCALE GENOMIC DNA]</scope>
    <source>
        <strain evidence="3">Cupriavidus taiwanensis LMG 19425</strain>
    </source>
</reference>
<keyword evidence="1" id="KW-0732">Signal</keyword>
<dbReference type="RefSeq" id="WP_115662032.1">
    <property type="nucleotide sequence ID" value="NZ_LT991976.1"/>
</dbReference>
<proteinExistence type="predicted"/>
<dbReference type="EMBL" id="LT991976">
    <property type="protein sequence ID" value="SPK72174.1"/>
    <property type="molecule type" value="Genomic_DNA"/>
</dbReference>
<feature type="signal peptide" evidence="1">
    <location>
        <begin position="1"/>
        <end position="26"/>
    </location>
</feature>
<dbReference type="EMBL" id="OOEF01000063">
    <property type="protein sequence ID" value="SPK70695.1"/>
    <property type="molecule type" value="Genomic_DNA"/>
</dbReference>
<dbReference type="Proteomes" id="UP000255505">
    <property type="component" value="Unassembled WGS sequence"/>
</dbReference>
<evidence type="ECO:0000313" key="3">
    <source>
        <dbReference type="EMBL" id="SPK72174.1"/>
    </source>
</evidence>
<evidence type="ECO:0000256" key="1">
    <source>
        <dbReference type="SAM" id="SignalP"/>
    </source>
</evidence>
<dbReference type="PROSITE" id="PS51257">
    <property type="entry name" value="PROKAR_LIPOPROTEIN"/>
    <property type="match status" value="1"/>
</dbReference>
<name>A0A375IBJ4_9BURK</name>
<dbReference type="AlphaFoldDB" id="A0A375IBJ4"/>